<accession>A0ABV3JUC4</accession>
<proteinExistence type="predicted"/>
<sequence length="136" mass="15037">MTEYTVELIHDKWPKREPSYFASLAADPPDGFEFSFRTWDHYPGITGTREAPTVFHAIAEVAGEVARKHGVLLNDAGVEKVHEWIHGEWNQQITAHLLLMAAHRAAHCGLGLDDLIGLLRSLEPAFTPVGEEGSAP</sequence>
<evidence type="ECO:0000313" key="1">
    <source>
        <dbReference type="EMBL" id="MEV5506498.1"/>
    </source>
</evidence>
<organism evidence="1 2">
    <name type="scientific">Streptomyces orinoci</name>
    <name type="common">Streptoverticillium orinoci</name>
    <dbReference type="NCBI Taxonomy" id="67339"/>
    <lineage>
        <taxon>Bacteria</taxon>
        <taxon>Bacillati</taxon>
        <taxon>Actinomycetota</taxon>
        <taxon>Actinomycetes</taxon>
        <taxon>Kitasatosporales</taxon>
        <taxon>Streptomycetaceae</taxon>
        <taxon>Streptomyces</taxon>
    </lineage>
</organism>
<dbReference type="RefSeq" id="WP_109282909.1">
    <property type="nucleotide sequence ID" value="NZ_JBFAUK010000004.1"/>
</dbReference>
<protein>
    <submittedName>
        <fullName evidence="1">Uncharacterized protein</fullName>
    </submittedName>
</protein>
<keyword evidence="2" id="KW-1185">Reference proteome</keyword>
<comment type="caution">
    <text evidence="1">The sequence shown here is derived from an EMBL/GenBank/DDBJ whole genome shotgun (WGS) entry which is preliminary data.</text>
</comment>
<name>A0ABV3JUC4_STRON</name>
<dbReference type="EMBL" id="JBFAUK010000004">
    <property type="protein sequence ID" value="MEV5506498.1"/>
    <property type="molecule type" value="Genomic_DNA"/>
</dbReference>
<reference evidence="1 2" key="1">
    <citation type="submission" date="2024-06" db="EMBL/GenBank/DDBJ databases">
        <title>The Natural Products Discovery Center: Release of the First 8490 Sequenced Strains for Exploring Actinobacteria Biosynthetic Diversity.</title>
        <authorList>
            <person name="Kalkreuter E."/>
            <person name="Kautsar S.A."/>
            <person name="Yang D."/>
            <person name="Bader C.D."/>
            <person name="Teijaro C.N."/>
            <person name="Fluegel L."/>
            <person name="Davis C.M."/>
            <person name="Simpson J.R."/>
            <person name="Lauterbach L."/>
            <person name="Steele A.D."/>
            <person name="Gui C."/>
            <person name="Meng S."/>
            <person name="Li G."/>
            <person name="Viehrig K."/>
            <person name="Ye F."/>
            <person name="Su P."/>
            <person name="Kiefer A.F."/>
            <person name="Nichols A."/>
            <person name="Cepeda A.J."/>
            <person name="Yan W."/>
            <person name="Fan B."/>
            <person name="Jiang Y."/>
            <person name="Adhikari A."/>
            <person name="Zheng C.-J."/>
            <person name="Schuster L."/>
            <person name="Cowan T.M."/>
            <person name="Smanski M.J."/>
            <person name="Chevrette M.G."/>
            <person name="De Carvalho L.P.S."/>
            <person name="Shen B."/>
        </authorList>
    </citation>
    <scope>NUCLEOTIDE SEQUENCE [LARGE SCALE GENOMIC DNA]</scope>
    <source>
        <strain evidence="1 2">NPDC052347</strain>
    </source>
</reference>
<evidence type="ECO:0000313" key="2">
    <source>
        <dbReference type="Proteomes" id="UP001552594"/>
    </source>
</evidence>
<gene>
    <name evidence="1" type="ORF">AB0L16_08450</name>
</gene>
<dbReference type="Proteomes" id="UP001552594">
    <property type="component" value="Unassembled WGS sequence"/>
</dbReference>